<dbReference type="InterPro" id="IPR011043">
    <property type="entry name" value="Gal_Oxase/kelch_b-propeller"/>
</dbReference>
<feature type="compositionally biased region" description="Polar residues" evidence="1">
    <location>
        <begin position="549"/>
        <end position="566"/>
    </location>
</feature>
<feature type="transmembrane region" description="Helical" evidence="2">
    <location>
        <begin position="441"/>
        <end position="464"/>
    </location>
</feature>
<dbReference type="AlphaFoldDB" id="A0A1Q5T178"/>
<feature type="signal peptide" evidence="3">
    <location>
        <begin position="1"/>
        <end position="27"/>
    </location>
</feature>
<evidence type="ECO:0000313" key="4">
    <source>
        <dbReference type="EMBL" id="OKO93926.1"/>
    </source>
</evidence>
<dbReference type="SUPFAM" id="SSF50965">
    <property type="entry name" value="Galactose oxidase, central domain"/>
    <property type="match status" value="1"/>
</dbReference>
<gene>
    <name evidence="4" type="ORF">PENSUB_12205</name>
</gene>
<feature type="compositionally biased region" description="Polar residues" evidence="1">
    <location>
        <begin position="655"/>
        <end position="668"/>
    </location>
</feature>
<dbReference type="EMBL" id="MNBE01000723">
    <property type="protein sequence ID" value="OKO93926.1"/>
    <property type="molecule type" value="Genomic_DNA"/>
</dbReference>
<feature type="region of interest" description="Disordered" evidence="1">
    <location>
        <begin position="640"/>
        <end position="668"/>
    </location>
</feature>
<reference evidence="4 5" key="1">
    <citation type="submission" date="2016-10" db="EMBL/GenBank/DDBJ databases">
        <title>Genome sequence of the ascomycete fungus Penicillium subrubescens.</title>
        <authorList>
            <person name="De Vries R.P."/>
            <person name="Peng M."/>
            <person name="Dilokpimol A."/>
            <person name="Hilden K."/>
            <person name="Makela M.R."/>
            <person name="Grigoriev I."/>
            <person name="Riley R."/>
            <person name="Granchi Z."/>
        </authorList>
    </citation>
    <scope>NUCLEOTIDE SEQUENCE [LARGE SCALE GENOMIC DNA]</scope>
    <source>
        <strain evidence="4 5">CBS 132785</strain>
    </source>
</reference>
<keyword evidence="2" id="KW-0472">Membrane</keyword>
<keyword evidence="5" id="KW-1185">Reference proteome</keyword>
<feature type="chain" id="PRO_5013248276" evidence="3">
    <location>
        <begin position="28"/>
        <end position="955"/>
    </location>
</feature>
<evidence type="ECO:0000313" key="5">
    <source>
        <dbReference type="Proteomes" id="UP000186955"/>
    </source>
</evidence>
<keyword evidence="2" id="KW-1133">Transmembrane helix</keyword>
<protein>
    <submittedName>
        <fullName evidence="4">Uncharacterized protein</fullName>
    </submittedName>
</protein>
<dbReference type="Gene3D" id="2.120.10.80">
    <property type="entry name" value="Kelch-type beta propeller"/>
    <property type="match status" value="1"/>
</dbReference>
<keyword evidence="3" id="KW-0732">Signal</keyword>
<feature type="region of interest" description="Disordered" evidence="1">
    <location>
        <begin position="929"/>
        <end position="955"/>
    </location>
</feature>
<dbReference type="InterPro" id="IPR015915">
    <property type="entry name" value="Kelch-typ_b-propeller"/>
</dbReference>
<accession>A0A1Q5T178</accession>
<feature type="region of interest" description="Disordered" evidence="1">
    <location>
        <begin position="749"/>
        <end position="776"/>
    </location>
</feature>
<feature type="region of interest" description="Disordered" evidence="1">
    <location>
        <begin position="708"/>
        <end position="728"/>
    </location>
</feature>
<evidence type="ECO:0000256" key="3">
    <source>
        <dbReference type="SAM" id="SignalP"/>
    </source>
</evidence>
<evidence type="ECO:0000256" key="2">
    <source>
        <dbReference type="SAM" id="Phobius"/>
    </source>
</evidence>
<name>A0A1Q5T178_9EURO</name>
<feature type="compositionally biased region" description="Low complexity" evidence="1">
    <location>
        <begin position="755"/>
        <end position="767"/>
    </location>
</feature>
<proteinExistence type="predicted"/>
<evidence type="ECO:0000256" key="1">
    <source>
        <dbReference type="SAM" id="MobiDB-lite"/>
    </source>
</evidence>
<dbReference type="Proteomes" id="UP000186955">
    <property type="component" value="Unassembled WGS sequence"/>
</dbReference>
<feature type="compositionally biased region" description="Polar residues" evidence="1">
    <location>
        <begin position="498"/>
        <end position="508"/>
    </location>
</feature>
<comment type="caution">
    <text evidence="4">The sequence shown here is derived from an EMBL/GenBank/DDBJ whole genome shotgun (WGS) entry which is preliminary data.</text>
</comment>
<sequence length="955" mass="103769">MELRRRSKRSGPPLTHAALLLFDLVNAIPYSPSSIFLSPSHNDSLAYLLQPSSSTEGKTEFLSLNISTNLDSQNPTYHTLLPQTPFQSTERNSTFVPVIDDRGIISVYAGDCHDGSETNWLWRFQPDNTSSIGNGSWTQFTVNAGEGNTRLNYLAAGFSFVPNNTTGTLLYSFGGMCPFANSTDDTWVSAANYSQSMVVMDPDSSHSTEFNAAITGDRAPPVPEAGMVVVPLPETYSRTQTQQDFLFIGGHTREAFLNMSQLAIFSVPQESWAFVTVNSDYKPRTELAVRDAVTVEPRSGHAAVLSQDGTKVYVVGGWVGDTSTPADPQFAVLHIGAEYGGTGEWAWTVPSSEGVGITEGTGIFGHSVAMLPGGVLMIAGGYSIPKQSSSKRATSLAERNSQVYLYNTTSSSWVTSYSNPSASSTSTAASHHRSLSSGQKAGLGVGLSLGILLVITIAFCVWGYHRKRTVRSKRDSQLRELALGAERAHFWARDEPHQASSIRSSQMSEKQDPVPAYPWSANRSVISRPASWKDAGDGAAERAGLLADSSPTKGTRQMSQQRSYRPSSYADYRRSDTTSEIHPIDEREEDEAMFRERLMATIPKETKPEVREPEDPFSDTPFATPRTTIFGVGLGPFYSRRKDNGSVSDGRASPAGNSDRTSTNLSDSSAFSFCSATTRPSGQVSQARAVLVERPLSWGSNGVEHLATGSAHSDGDGMKAPSVKSISTDSYSTAQTTFSHRQAENESLLHDANETITPITPTDTSPSKLSGSKPRTSDWMLNTVRRALTLTRRGGTSTQRDDDVDETAYLASGIDRRSTILVPGPTPISNGATTPRRAVSASAELFRRKQGAKDWNAKKRLSEGPLIMPRGTRDDLFIGAPGYLGDDETCDEYEDDWDVEGAAEGRSVQMTYTVPREKLRVVNASARDMDNISERSTSGGVRRISDTLSHRRVSR</sequence>
<feature type="region of interest" description="Disordered" evidence="1">
    <location>
        <begin position="494"/>
        <end position="577"/>
    </location>
</feature>
<dbReference type="STRING" id="1316194.A0A1Q5T178"/>
<organism evidence="4 5">
    <name type="scientific">Penicillium subrubescens</name>
    <dbReference type="NCBI Taxonomy" id="1316194"/>
    <lineage>
        <taxon>Eukaryota</taxon>
        <taxon>Fungi</taxon>
        <taxon>Dikarya</taxon>
        <taxon>Ascomycota</taxon>
        <taxon>Pezizomycotina</taxon>
        <taxon>Eurotiomycetes</taxon>
        <taxon>Eurotiomycetidae</taxon>
        <taxon>Eurotiales</taxon>
        <taxon>Aspergillaceae</taxon>
        <taxon>Penicillium</taxon>
    </lineage>
</organism>
<keyword evidence="2" id="KW-0812">Transmembrane</keyword>